<dbReference type="GO" id="GO:0005576">
    <property type="term" value="C:extracellular region"/>
    <property type="evidence" value="ECO:0007669"/>
    <property type="project" value="InterPro"/>
</dbReference>
<accession>A8WVP4</accession>
<evidence type="ECO:0000256" key="2">
    <source>
        <dbReference type="ARBA" id="ARBA00022669"/>
    </source>
</evidence>
<dbReference type="PANTHER" id="PTHR23301">
    <property type="entry name" value="CHITIN BINDING PERITROPHIN-A"/>
    <property type="match status" value="1"/>
</dbReference>
<dbReference type="Pfam" id="PF01607">
    <property type="entry name" value="CBM_14"/>
    <property type="match status" value="2"/>
</dbReference>
<dbReference type="InterPro" id="IPR051940">
    <property type="entry name" value="Chitin_bind-dev_reg"/>
</dbReference>
<evidence type="ECO:0000313" key="12">
    <source>
        <dbReference type="WormBase" id="CBG03896"/>
    </source>
</evidence>
<dbReference type="GO" id="GO:0030312">
    <property type="term" value="C:external encapsulating structure"/>
    <property type="evidence" value="ECO:0000318"/>
    <property type="project" value="GO_Central"/>
</dbReference>
<dbReference type="SMART" id="SM00494">
    <property type="entry name" value="ChtBD2"/>
    <property type="match status" value="3"/>
</dbReference>
<feature type="domain" description="MSP" evidence="8">
    <location>
        <begin position="228"/>
        <end position="361"/>
    </location>
</feature>
<evidence type="ECO:0000256" key="4">
    <source>
        <dbReference type="ARBA" id="ARBA00022737"/>
    </source>
</evidence>
<evidence type="ECO:0000256" key="3">
    <source>
        <dbReference type="ARBA" id="ARBA00022729"/>
    </source>
</evidence>
<organism evidence="10 11">
    <name type="scientific">Caenorhabditis briggsae</name>
    <dbReference type="NCBI Taxonomy" id="6238"/>
    <lineage>
        <taxon>Eukaryota</taxon>
        <taxon>Metazoa</taxon>
        <taxon>Ecdysozoa</taxon>
        <taxon>Nematoda</taxon>
        <taxon>Chromadorea</taxon>
        <taxon>Rhabditida</taxon>
        <taxon>Rhabditina</taxon>
        <taxon>Rhabditomorpha</taxon>
        <taxon>Rhabditoidea</taxon>
        <taxon>Rhabditidae</taxon>
        <taxon>Peloderinae</taxon>
        <taxon>Caenorhabditis</taxon>
    </lineage>
</organism>
<dbReference type="eggNOG" id="ENOG502SWUJ">
    <property type="taxonomic scope" value="Eukaryota"/>
</dbReference>
<keyword evidence="6" id="KW-0325">Glycoprotein</keyword>
<dbReference type="PROSITE" id="PS50202">
    <property type="entry name" value="MSP"/>
    <property type="match status" value="1"/>
</dbReference>
<keyword evidence="1" id="KW-0217">Developmental protein</keyword>
<gene>
    <name evidence="12" type="primary">ule-1</name>
    <name evidence="10" type="synonym">Cbr-dct-9</name>
    <name evidence="12" type="synonym">dct-9</name>
    <name evidence="12" type="ORF">CBG03896</name>
    <name evidence="10" type="ORF">CBG_03896</name>
</gene>
<keyword evidence="3 7" id="KW-0732">Signal</keyword>
<sequence>MLLFYIILLIGAASAAKPKYGNCLEGDKIRHEVDAEKYYQCVRNKWVLLECQINYYFNVVTGFCEFYRVTPMPPTPPPMRVCRPGSRKPDVFDNTRYLECTYDGKGFIVRYCQPGAIFVSSENMCVNIRPTYTPPTLPTYTPPTPATPYYGACKESAGRDGYKPDIFNCRKFYKCASGLWTQMSCGQGTIWNQAILTCDHDRGQCSYPPVTTTYPTTWHSTTWWPTTRYPTNPFKKWLCFNSQNGYKTPLFVRFFVENREPYPVTYNVKAREKIFRVDSSSGILKSGERKTIKLFLISSDDWPLSFGEYTQKRIKMAIECLRLPEQIEPSNPKEASMMAKTIWKRSFNEWPLERIYTKVNIFIVS</sequence>
<dbReference type="GO" id="GO:0030703">
    <property type="term" value="P:eggshell formation"/>
    <property type="evidence" value="ECO:0000318"/>
    <property type="project" value="GO_Central"/>
</dbReference>
<evidence type="ECO:0000256" key="6">
    <source>
        <dbReference type="ARBA" id="ARBA00023180"/>
    </source>
</evidence>
<evidence type="ECO:0000256" key="5">
    <source>
        <dbReference type="ARBA" id="ARBA00023157"/>
    </source>
</evidence>
<dbReference type="WormBase" id="CBG03896">
    <property type="protein sequence ID" value="CBP14935"/>
    <property type="gene ID" value="WBGene00026661"/>
    <property type="gene designation" value="Cbr-ule-1"/>
</dbReference>
<keyword evidence="5" id="KW-1015">Disulfide bond</keyword>
<evidence type="ECO:0000259" key="9">
    <source>
        <dbReference type="PROSITE" id="PS50940"/>
    </source>
</evidence>
<feature type="domain" description="Chitin-binding type-2" evidence="9">
    <location>
        <begin position="150"/>
        <end position="207"/>
    </location>
</feature>
<dbReference type="GO" id="GO:0008061">
    <property type="term" value="F:chitin binding"/>
    <property type="evidence" value="ECO:0000318"/>
    <property type="project" value="GO_Central"/>
</dbReference>
<keyword evidence="2" id="KW-0147">Chitin-binding</keyword>
<feature type="signal peptide" evidence="7">
    <location>
        <begin position="1"/>
        <end position="15"/>
    </location>
</feature>
<dbReference type="InterPro" id="IPR000535">
    <property type="entry name" value="MSP_dom"/>
</dbReference>
<evidence type="ECO:0000259" key="8">
    <source>
        <dbReference type="PROSITE" id="PS50202"/>
    </source>
</evidence>
<dbReference type="InterPro" id="IPR036508">
    <property type="entry name" value="Chitin-bd_dom_sf"/>
</dbReference>
<keyword evidence="4" id="KW-0677">Repeat</keyword>
<dbReference type="AlphaFoldDB" id="A8WVP4"/>
<feature type="chain" id="PRO_5012813342" evidence="7">
    <location>
        <begin position="16"/>
        <end position="365"/>
    </location>
</feature>
<dbReference type="InterPro" id="IPR002557">
    <property type="entry name" value="Chitin-bd_dom"/>
</dbReference>
<evidence type="ECO:0000256" key="1">
    <source>
        <dbReference type="ARBA" id="ARBA00022473"/>
    </source>
</evidence>
<protein>
    <submittedName>
        <fullName evidence="10">Protein CBR-DCT-9</fullName>
    </submittedName>
</protein>
<evidence type="ECO:0000313" key="10">
    <source>
        <dbReference type="EMBL" id="CAP24707.2"/>
    </source>
</evidence>
<dbReference type="HOGENOM" id="CLU_759174_0_0_1"/>
<dbReference type="InParanoid" id="A8WVP4"/>
<dbReference type="PROSITE" id="PS50940">
    <property type="entry name" value="CHIT_BIND_II"/>
    <property type="match status" value="1"/>
</dbReference>
<dbReference type="SUPFAM" id="SSF57625">
    <property type="entry name" value="Invertebrate chitin-binding proteins"/>
    <property type="match status" value="3"/>
</dbReference>
<dbReference type="STRING" id="6238.A8WVP4"/>
<proteinExistence type="predicted"/>
<dbReference type="Proteomes" id="UP000008549">
    <property type="component" value="Unassembled WGS sequence"/>
</dbReference>
<keyword evidence="11" id="KW-1185">Reference proteome</keyword>
<evidence type="ECO:0000256" key="7">
    <source>
        <dbReference type="SAM" id="SignalP"/>
    </source>
</evidence>
<name>A8WVP4_CAEBR</name>
<dbReference type="Gene3D" id="2.170.140.10">
    <property type="entry name" value="Chitin binding domain"/>
    <property type="match status" value="2"/>
</dbReference>
<dbReference type="SUPFAM" id="SSF49354">
    <property type="entry name" value="PapD-like"/>
    <property type="match status" value="1"/>
</dbReference>
<dbReference type="InterPro" id="IPR008962">
    <property type="entry name" value="PapD-like_sf"/>
</dbReference>
<reference evidence="10 11" key="1">
    <citation type="journal article" date="2003" name="PLoS Biol.">
        <title>The genome sequence of Caenorhabditis briggsae: a platform for comparative genomics.</title>
        <authorList>
            <person name="Stein L.D."/>
            <person name="Bao Z."/>
            <person name="Blasiar D."/>
            <person name="Blumenthal T."/>
            <person name="Brent M.R."/>
            <person name="Chen N."/>
            <person name="Chinwalla A."/>
            <person name="Clarke L."/>
            <person name="Clee C."/>
            <person name="Coghlan A."/>
            <person name="Coulson A."/>
            <person name="D'Eustachio P."/>
            <person name="Fitch D.H."/>
            <person name="Fulton L.A."/>
            <person name="Fulton R.E."/>
            <person name="Griffiths-Jones S."/>
            <person name="Harris T.W."/>
            <person name="Hillier L.W."/>
            <person name="Kamath R."/>
            <person name="Kuwabara P.E."/>
            <person name="Mardis E.R."/>
            <person name="Marra M.A."/>
            <person name="Miner T.L."/>
            <person name="Minx P."/>
            <person name="Mullikin J.C."/>
            <person name="Plumb R.W."/>
            <person name="Rogers J."/>
            <person name="Schein J.E."/>
            <person name="Sohrmann M."/>
            <person name="Spieth J."/>
            <person name="Stajich J.E."/>
            <person name="Wei C."/>
            <person name="Willey D."/>
            <person name="Wilson R.K."/>
            <person name="Durbin R."/>
            <person name="Waterston R.H."/>
        </authorList>
    </citation>
    <scope>NUCLEOTIDE SEQUENCE [LARGE SCALE GENOMIC DNA]</scope>
    <source>
        <strain evidence="10 11">AF16</strain>
    </source>
</reference>
<dbReference type="EMBL" id="HE600906">
    <property type="protein sequence ID" value="CAP24707.2"/>
    <property type="molecule type" value="Genomic_DNA"/>
</dbReference>
<dbReference type="PANTHER" id="PTHR23301:SF94">
    <property type="entry name" value="CHITIN-BINDING TYPE-2 DOMAIN-CONTAINING PROTEIN"/>
    <property type="match status" value="1"/>
</dbReference>
<evidence type="ECO:0000313" key="11">
    <source>
        <dbReference type="Proteomes" id="UP000008549"/>
    </source>
</evidence>
<reference evidence="10 11" key="2">
    <citation type="journal article" date="2011" name="PLoS Genet.">
        <title>Caenorhabditis briggsae recombinant inbred line genotypes reveal inter-strain incompatibility and the evolution of recombination.</title>
        <authorList>
            <person name="Ross J.A."/>
            <person name="Koboldt D.C."/>
            <person name="Staisch J.E."/>
            <person name="Chamberlin H.M."/>
            <person name="Gupta B.P."/>
            <person name="Miller R.D."/>
            <person name="Baird S.E."/>
            <person name="Haag E.S."/>
        </authorList>
    </citation>
    <scope>NUCLEOTIDE SEQUENCE [LARGE SCALE GENOMIC DNA]</scope>
    <source>
        <strain evidence="10 11">AF16</strain>
    </source>
</reference>